<name>A0ABV5PFT5_STRCM</name>
<keyword evidence="2" id="KW-1133">Transmembrane helix</keyword>
<accession>A0ABV5PFT5</accession>
<keyword evidence="2" id="KW-0472">Membrane</keyword>
<dbReference type="Proteomes" id="UP001589718">
    <property type="component" value="Unassembled WGS sequence"/>
</dbReference>
<gene>
    <name evidence="3" type="ORF">ACFFTU_19080</name>
</gene>
<feature type="compositionally biased region" description="Gly residues" evidence="1">
    <location>
        <begin position="359"/>
        <end position="403"/>
    </location>
</feature>
<feature type="compositionally biased region" description="Gly residues" evidence="1">
    <location>
        <begin position="259"/>
        <end position="269"/>
    </location>
</feature>
<feature type="compositionally biased region" description="Basic and acidic residues" evidence="1">
    <location>
        <begin position="1"/>
        <end position="22"/>
    </location>
</feature>
<proteinExistence type="predicted"/>
<protein>
    <submittedName>
        <fullName evidence="3">Uncharacterized protein</fullName>
    </submittedName>
</protein>
<comment type="caution">
    <text evidence="3">The sequence shown here is derived from an EMBL/GenBank/DDBJ whole genome shotgun (WGS) entry which is preliminary data.</text>
</comment>
<dbReference type="EMBL" id="JBHMCR010000009">
    <property type="protein sequence ID" value="MFB9522052.1"/>
    <property type="molecule type" value="Genomic_DNA"/>
</dbReference>
<feature type="region of interest" description="Disordered" evidence="1">
    <location>
        <begin position="1"/>
        <end position="91"/>
    </location>
</feature>
<feature type="region of interest" description="Disordered" evidence="1">
    <location>
        <begin position="112"/>
        <end position="131"/>
    </location>
</feature>
<feature type="compositionally biased region" description="Low complexity" evidence="1">
    <location>
        <begin position="67"/>
        <end position="81"/>
    </location>
</feature>
<evidence type="ECO:0000313" key="4">
    <source>
        <dbReference type="Proteomes" id="UP001589718"/>
    </source>
</evidence>
<feature type="compositionally biased region" description="Gly residues" evidence="1">
    <location>
        <begin position="413"/>
        <end position="422"/>
    </location>
</feature>
<feature type="region of interest" description="Disordered" evidence="1">
    <location>
        <begin position="199"/>
        <end position="459"/>
    </location>
</feature>
<evidence type="ECO:0000313" key="3">
    <source>
        <dbReference type="EMBL" id="MFB9522052.1"/>
    </source>
</evidence>
<reference evidence="3 4" key="1">
    <citation type="submission" date="2024-09" db="EMBL/GenBank/DDBJ databases">
        <authorList>
            <person name="Sun Q."/>
            <person name="Mori K."/>
        </authorList>
    </citation>
    <scope>NUCLEOTIDE SEQUENCE [LARGE SCALE GENOMIC DNA]</scope>
    <source>
        <strain evidence="3 4">JCM 4362</strain>
    </source>
</reference>
<feature type="compositionally biased region" description="Gly residues" evidence="1">
    <location>
        <begin position="112"/>
        <end position="122"/>
    </location>
</feature>
<dbReference type="RefSeq" id="WP_345228802.1">
    <property type="nucleotide sequence ID" value="NZ_BAAAXE010000015.1"/>
</dbReference>
<keyword evidence="4" id="KW-1185">Reference proteome</keyword>
<keyword evidence="2" id="KW-0812">Transmembrane</keyword>
<feature type="transmembrane region" description="Helical" evidence="2">
    <location>
        <begin position="164"/>
        <end position="187"/>
    </location>
</feature>
<feature type="compositionally biased region" description="Basic and acidic residues" evidence="1">
    <location>
        <begin position="211"/>
        <end position="232"/>
    </location>
</feature>
<evidence type="ECO:0000256" key="1">
    <source>
        <dbReference type="SAM" id="MobiDB-lite"/>
    </source>
</evidence>
<sequence>MADERYEWLDEAAAERLLRGEPDENAANGSPSGAARERSDDGSAPGTGAGASGARPSGTGSSGAGAPGAESSGAESSRTGASGAGSSGTGTSMAGAAELAAALEGLRSGAGFGSAGGEGPGLGADARSGGRELPGEAAALAAFRQSRCAVSARRRSRWGRPVRLGLVTVFAAGALGGVAVAAGTGVLPGPFLFGHAEPEPASSVSVAGPDSGDRRMPEPESSESGRPERIPTPDDPAATSPPLPGDGGTADGGTAVTGSTGGTGGGPGGSAESDGGSRGTGTGPDTDAEADGSDPSGGERPDTSRGSGDKGKPAKDWRQRTVKACRDYRANRMPDHVKQYLEVQAKGSDGISRFCDRLLGGGKGDGDGAGSPPGNGEGAQGPGHGNGSGSGNGNGNGNGGKGGNHGEGDSGGDRGNGSGGGKGNHRTGAKDTYRGPAGSLGPARRTASTPVRQLSPARV</sequence>
<evidence type="ECO:0000256" key="2">
    <source>
        <dbReference type="SAM" id="Phobius"/>
    </source>
</evidence>
<feature type="compositionally biased region" description="Basic and acidic residues" evidence="1">
    <location>
        <begin position="297"/>
        <end position="339"/>
    </location>
</feature>
<organism evidence="3 4">
    <name type="scientific">Streptomyces cremeus</name>
    <dbReference type="NCBI Taxonomy" id="66881"/>
    <lineage>
        <taxon>Bacteria</taxon>
        <taxon>Bacillati</taxon>
        <taxon>Actinomycetota</taxon>
        <taxon>Actinomycetes</taxon>
        <taxon>Kitasatosporales</taxon>
        <taxon>Streptomycetaceae</taxon>
        <taxon>Streptomyces</taxon>
    </lineage>
</organism>